<dbReference type="AlphaFoldDB" id="A0A0C9X0J6"/>
<gene>
    <name evidence="2" type="ORF">K443DRAFT_100525</name>
    <name evidence="1" type="ORF">K443DRAFT_115656</name>
</gene>
<protein>
    <submittedName>
        <fullName evidence="1">Uncharacterized protein</fullName>
    </submittedName>
</protein>
<feature type="non-terminal residue" evidence="1">
    <location>
        <position position="183"/>
    </location>
</feature>
<sequence length="183" mass="20337">SPLLKTFSRCGCNKSFDAIRSWFSLWSNRSVCVNGLLMTLIIFYYREEHQTIRTVQPAEYSLHVAASSSSSVHASTVLGTLNQDLLLTPPFPVSVKVGVALLPDNPSLTFIPTVKSLSLTSTTLHYRYLPAIAELNPTDYNTVQYVRYTSSSSMVNEGVREDFIETSTINVLESWALAALPLR</sequence>
<dbReference type="EMBL" id="KN839062">
    <property type="protein sequence ID" value="KIJ91056.1"/>
    <property type="molecule type" value="Genomic_DNA"/>
</dbReference>
<evidence type="ECO:0000313" key="3">
    <source>
        <dbReference type="Proteomes" id="UP000054477"/>
    </source>
</evidence>
<dbReference type="HOGENOM" id="CLU_126892_0_0_1"/>
<dbReference type="Proteomes" id="UP000054477">
    <property type="component" value="Unassembled WGS sequence"/>
</dbReference>
<keyword evidence="3" id="KW-1185">Reference proteome</keyword>
<accession>A0A0C9X0J6</accession>
<dbReference type="EMBL" id="KN838627">
    <property type="protein sequence ID" value="KIK00349.1"/>
    <property type="molecule type" value="Genomic_DNA"/>
</dbReference>
<reference evidence="3" key="2">
    <citation type="submission" date="2015-01" db="EMBL/GenBank/DDBJ databases">
        <title>Evolutionary Origins and Diversification of the Mycorrhizal Mutualists.</title>
        <authorList>
            <consortium name="DOE Joint Genome Institute"/>
            <consortium name="Mycorrhizal Genomics Consortium"/>
            <person name="Kohler A."/>
            <person name="Kuo A."/>
            <person name="Nagy L.G."/>
            <person name="Floudas D."/>
            <person name="Copeland A."/>
            <person name="Barry K.W."/>
            <person name="Cichocki N."/>
            <person name="Veneault-Fourrey C."/>
            <person name="LaButti K."/>
            <person name="Lindquist E.A."/>
            <person name="Lipzen A."/>
            <person name="Lundell T."/>
            <person name="Morin E."/>
            <person name="Murat C."/>
            <person name="Riley R."/>
            <person name="Ohm R."/>
            <person name="Sun H."/>
            <person name="Tunlid A."/>
            <person name="Henrissat B."/>
            <person name="Grigoriev I.V."/>
            <person name="Hibbett D.S."/>
            <person name="Martin F."/>
        </authorList>
    </citation>
    <scope>NUCLEOTIDE SEQUENCE [LARGE SCALE GENOMIC DNA]</scope>
    <source>
        <strain evidence="3">LaAM-08-1</strain>
    </source>
</reference>
<evidence type="ECO:0000313" key="2">
    <source>
        <dbReference type="EMBL" id="KIK00349.1"/>
    </source>
</evidence>
<proteinExistence type="predicted"/>
<name>A0A0C9X0J6_9AGAR</name>
<reference evidence="1" key="3">
    <citation type="submission" date="2015-02" db="EMBL/GenBank/DDBJ databases">
        <title>Evolutionary Origins and Diversification of the Mycorrhizal Mutualists.</title>
        <authorList>
            <consortium name="DOE Joint Genome Institute"/>
            <consortium name="Mycorrhizal Genomics Consortium"/>
            <person name="Kohler A."/>
            <person name="Kuo A."/>
            <person name="Nagy L.G."/>
            <person name="Floudas D."/>
            <person name="Copeland A."/>
            <person name="Barry K.W."/>
            <person name="Cichocki N."/>
            <person name="Veneault-Fourrey C."/>
            <person name="LaButti K."/>
            <person name="Lindquist E.A."/>
            <person name="Lipzen A."/>
            <person name="Lundell T."/>
            <person name="Morin E."/>
            <person name="Murat C."/>
            <person name="Riley R."/>
            <person name="Ohm R."/>
            <person name="Sun H."/>
            <person name="Tunlid A."/>
            <person name="Henrissat B."/>
            <person name="Grigoriev I.V."/>
            <person name="Hibbett D.S."/>
            <person name="Martin F."/>
        </authorList>
    </citation>
    <scope>NUCLEOTIDE SEQUENCE</scope>
    <source>
        <strain evidence="1">LaAM-08-1</strain>
    </source>
</reference>
<organism evidence="1 3">
    <name type="scientific">Laccaria amethystina LaAM-08-1</name>
    <dbReference type="NCBI Taxonomy" id="1095629"/>
    <lineage>
        <taxon>Eukaryota</taxon>
        <taxon>Fungi</taxon>
        <taxon>Dikarya</taxon>
        <taxon>Basidiomycota</taxon>
        <taxon>Agaricomycotina</taxon>
        <taxon>Agaricomycetes</taxon>
        <taxon>Agaricomycetidae</taxon>
        <taxon>Agaricales</taxon>
        <taxon>Agaricineae</taxon>
        <taxon>Hydnangiaceae</taxon>
        <taxon>Laccaria</taxon>
    </lineage>
</organism>
<reference evidence="1 3" key="1">
    <citation type="submission" date="2014-04" db="EMBL/GenBank/DDBJ databases">
        <authorList>
            <consortium name="DOE Joint Genome Institute"/>
            <person name="Kuo A."/>
            <person name="Kohler A."/>
            <person name="Nagy L.G."/>
            <person name="Floudas D."/>
            <person name="Copeland A."/>
            <person name="Barry K.W."/>
            <person name="Cichocki N."/>
            <person name="Veneault-Fourrey C."/>
            <person name="LaButti K."/>
            <person name="Lindquist E.A."/>
            <person name="Lipzen A."/>
            <person name="Lundell T."/>
            <person name="Morin E."/>
            <person name="Murat C."/>
            <person name="Sun H."/>
            <person name="Tunlid A."/>
            <person name="Henrissat B."/>
            <person name="Grigoriev I.V."/>
            <person name="Hibbett D.S."/>
            <person name="Martin F."/>
            <person name="Nordberg H.P."/>
            <person name="Cantor M.N."/>
            <person name="Hua S.X."/>
        </authorList>
    </citation>
    <scope>NUCLEOTIDE SEQUENCE [LARGE SCALE GENOMIC DNA]</scope>
    <source>
        <strain evidence="1 3">LaAM-08-1</strain>
    </source>
</reference>
<evidence type="ECO:0000313" key="1">
    <source>
        <dbReference type="EMBL" id="KIJ91056.1"/>
    </source>
</evidence>